<dbReference type="Proteomes" id="UP000290092">
    <property type="component" value="Unassembled WGS sequence"/>
</dbReference>
<comment type="caution">
    <text evidence="1">The sequence shown here is derived from an EMBL/GenBank/DDBJ whole genome shotgun (WGS) entry which is preliminary data.</text>
</comment>
<proteinExistence type="predicted"/>
<evidence type="ECO:0008006" key="3">
    <source>
        <dbReference type="Google" id="ProtNLM"/>
    </source>
</evidence>
<reference evidence="1 2" key="1">
    <citation type="submission" date="2017-09" db="EMBL/GenBank/DDBJ databases">
        <title>Genomics of the genus Arcobacter.</title>
        <authorList>
            <person name="Perez-Cataluna A."/>
            <person name="Figueras M.J."/>
            <person name="Salas-Masso N."/>
        </authorList>
    </citation>
    <scope>NUCLEOTIDE SEQUENCE [LARGE SCALE GENOMIC DNA]</scope>
    <source>
        <strain evidence="1 2">CECT 7386</strain>
    </source>
</reference>
<protein>
    <recommendedName>
        <fullName evidence="3">Atypical short-chain dehydrogenase/reductase</fullName>
    </recommendedName>
</protein>
<dbReference type="Gene3D" id="3.40.50.720">
    <property type="entry name" value="NAD(P)-binding Rossmann-like Domain"/>
    <property type="match status" value="1"/>
</dbReference>
<dbReference type="RefSeq" id="WP_114842321.1">
    <property type="nucleotide sequence ID" value="NZ_CP031219.1"/>
</dbReference>
<dbReference type="SUPFAM" id="SSF51735">
    <property type="entry name" value="NAD(P)-binding Rossmann-fold domains"/>
    <property type="match status" value="1"/>
</dbReference>
<evidence type="ECO:0000313" key="2">
    <source>
        <dbReference type="Proteomes" id="UP000290092"/>
    </source>
</evidence>
<sequence length="259" mass="30187">MMRVSILGCGWLGFSLATHLKIKNYKINASTTSKDKYELFNKEGFNAFLIDSLKKQDLTSFLECEILIICIPTSKLPLEFLKHLLSFDLSKLSKVILISTTSIYPNENKTFDEEFILSLENCGNIQAFQIEEFLRKNLSNLSILRCAGLMGYDRIPIKYFHNKILKDKNKKVNFVHRDDVISAIETILNNSIYDTFNLCAKLHPTKEKLYKNIEANSLYSIKEYQNTDNLNNRIIKADKITKKLHFSYRFDNPFNFFYV</sequence>
<name>A0AAX2AGL9_9BACT</name>
<organism evidence="1 2">
    <name type="scientific">Malaciobacter mytili LMG 24559</name>
    <dbReference type="NCBI Taxonomy" id="1032238"/>
    <lineage>
        <taxon>Bacteria</taxon>
        <taxon>Pseudomonadati</taxon>
        <taxon>Campylobacterota</taxon>
        <taxon>Epsilonproteobacteria</taxon>
        <taxon>Campylobacterales</taxon>
        <taxon>Arcobacteraceae</taxon>
        <taxon>Malaciobacter</taxon>
    </lineage>
</organism>
<dbReference type="EMBL" id="NXID01000035">
    <property type="protein sequence ID" value="RXK15168.1"/>
    <property type="molecule type" value="Genomic_DNA"/>
</dbReference>
<accession>A0AAX2AGL9</accession>
<dbReference type="InterPro" id="IPR036291">
    <property type="entry name" value="NAD(P)-bd_dom_sf"/>
</dbReference>
<dbReference type="KEGG" id="amyt:AMYT_1912"/>
<evidence type="ECO:0000313" key="1">
    <source>
        <dbReference type="EMBL" id="RXK15168.1"/>
    </source>
</evidence>
<gene>
    <name evidence="1" type="ORF">CP985_09750</name>
</gene>
<keyword evidence="2" id="KW-1185">Reference proteome</keyword>
<dbReference type="AlphaFoldDB" id="A0AAX2AGL9"/>